<keyword evidence="1" id="KW-0472">Membrane</keyword>
<sequence>MVRRQNDSAAKRLTAKTKKIRVPSRPACPAWRMNSIALYNVLELNFVIFGTFKKRSGLYFWSFLIATWGIAPNAIGYLLKHLALIDVSNLYATLIVIGWCTMVTGQSVVLYSRLHIVRQNQTVLRAVLAMIVFNAIVLHIPVIVLVYGSNSANPGPFLHIYFVYEKLQLTVFFVQETIISGLYIWESMKLLKSEKDIREGAGPKRVMNHLIYVNIIVIFLDISVVALEFANYYVVQTAYKPLVYSIKLKVEFSILDKLVELAQSSTLGSSYTRNRIGETAGVTLDTFVADGAGSSRWAVQWLSESHIDIGGNDGDQERDTTAIVRTTEIIVQRGQHWPDRDRDFESYDGNSAITTKSVADEEVTSSASSEIQLARAGY</sequence>
<name>A0A4E9EPP5_GIBZA</name>
<feature type="transmembrane region" description="Helical" evidence="1">
    <location>
        <begin position="91"/>
        <end position="111"/>
    </location>
</feature>
<feature type="transmembrane region" description="Helical" evidence="1">
    <location>
        <begin position="58"/>
        <end position="79"/>
    </location>
</feature>
<feature type="transmembrane region" description="Helical" evidence="1">
    <location>
        <begin position="206"/>
        <end position="227"/>
    </location>
</feature>
<evidence type="ECO:0000256" key="1">
    <source>
        <dbReference type="SAM" id="Phobius"/>
    </source>
</evidence>
<evidence type="ECO:0000313" key="3">
    <source>
        <dbReference type="EMBL" id="VIO64346.1"/>
    </source>
</evidence>
<keyword evidence="1" id="KW-1133">Transmembrane helix</keyword>
<dbReference type="PANTHER" id="PTHR37013">
    <property type="entry name" value="INTEGRAL MEMBRANE PROTEIN (AFU_ORTHOLOGUE AFUA_1G05950)-RELATED"/>
    <property type="match status" value="1"/>
</dbReference>
<dbReference type="InterPro" id="IPR056120">
    <property type="entry name" value="DUF7703"/>
</dbReference>
<dbReference type="Pfam" id="PF24802">
    <property type="entry name" value="DUF7703"/>
    <property type="match status" value="1"/>
</dbReference>
<feature type="domain" description="DUF7703" evidence="2">
    <location>
        <begin position="34"/>
        <end position="266"/>
    </location>
</feature>
<proteinExistence type="predicted"/>
<evidence type="ECO:0000259" key="2">
    <source>
        <dbReference type="Pfam" id="PF24802"/>
    </source>
</evidence>
<feature type="transmembrane region" description="Helical" evidence="1">
    <location>
        <begin position="123"/>
        <end position="147"/>
    </location>
</feature>
<keyword evidence="1" id="KW-0812">Transmembrane</keyword>
<dbReference type="PANTHER" id="PTHR37013:SF3">
    <property type="entry name" value="INTEGRAL MEMBRANE PROTEIN (AFU_ORTHOLOGUE AFUA_1G05950)"/>
    <property type="match status" value="1"/>
</dbReference>
<reference evidence="3" key="1">
    <citation type="submission" date="2019-04" db="EMBL/GenBank/DDBJ databases">
        <authorList>
            <person name="Melise S."/>
            <person name="Noan J."/>
            <person name="Okalmin O."/>
        </authorList>
    </citation>
    <scope>NUCLEOTIDE SEQUENCE</scope>
    <source>
        <strain evidence="3">FN9</strain>
    </source>
</reference>
<organism evidence="3">
    <name type="scientific">Gibberella zeae</name>
    <name type="common">Wheat head blight fungus</name>
    <name type="synonym">Fusarium graminearum</name>
    <dbReference type="NCBI Taxonomy" id="5518"/>
    <lineage>
        <taxon>Eukaryota</taxon>
        <taxon>Fungi</taxon>
        <taxon>Dikarya</taxon>
        <taxon>Ascomycota</taxon>
        <taxon>Pezizomycotina</taxon>
        <taxon>Sordariomycetes</taxon>
        <taxon>Hypocreomycetidae</taxon>
        <taxon>Hypocreales</taxon>
        <taxon>Nectriaceae</taxon>
        <taxon>Fusarium</taxon>
    </lineage>
</organism>
<accession>A0A4E9EPP5</accession>
<dbReference type="AlphaFoldDB" id="A0A4E9EPP5"/>
<gene>
    <name evidence="3" type="ORF">FUG_LOCUS562491</name>
</gene>
<protein>
    <recommendedName>
        <fullName evidence="2">DUF7703 domain-containing protein</fullName>
    </recommendedName>
</protein>
<dbReference type="EMBL" id="CAAKMV010000196">
    <property type="protein sequence ID" value="VIO64346.1"/>
    <property type="molecule type" value="Genomic_DNA"/>
</dbReference>